<gene>
    <name evidence="5" type="ORF">PT85_12390</name>
    <name evidence="6" type="ORF">SAMN05421672_1029</name>
</gene>
<keyword evidence="2" id="KW-0238">DNA-binding</keyword>
<dbReference type="Proteomes" id="UP000186079">
    <property type="component" value="Unassembled WGS sequence"/>
</dbReference>
<dbReference type="OrthoDB" id="9800334at2"/>
<dbReference type="GO" id="GO:0003677">
    <property type="term" value="F:DNA binding"/>
    <property type="evidence" value="ECO:0007669"/>
    <property type="project" value="UniProtKB-KW"/>
</dbReference>
<dbReference type="InterPro" id="IPR009061">
    <property type="entry name" value="DNA-bd_dom_put_sf"/>
</dbReference>
<dbReference type="InterPro" id="IPR000551">
    <property type="entry name" value="MerR-type_HTH_dom"/>
</dbReference>
<dbReference type="SUPFAM" id="SSF46955">
    <property type="entry name" value="Putative DNA-binding domain"/>
    <property type="match status" value="1"/>
</dbReference>
<dbReference type="Gene3D" id="1.10.1660.10">
    <property type="match status" value="1"/>
</dbReference>
<keyword evidence="3" id="KW-0804">Transcription</keyword>
<reference evidence="6 8" key="2">
    <citation type="submission" date="2017-01" db="EMBL/GenBank/DDBJ databases">
        <authorList>
            <person name="Mah S.A."/>
            <person name="Swanson W.J."/>
            <person name="Moy G.W."/>
            <person name="Vacquier V.D."/>
        </authorList>
    </citation>
    <scope>NUCLEOTIDE SEQUENCE [LARGE SCALE GENOMIC DNA]</scope>
    <source>
        <strain evidence="6 8">ATCC 29606</strain>
    </source>
</reference>
<name>A0A0B3BSL9_9PSED</name>
<dbReference type="SMART" id="SM00422">
    <property type="entry name" value="HTH_MERR"/>
    <property type="match status" value="1"/>
</dbReference>
<evidence type="ECO:0000256" key="1">
    <source>
        <dbReference type="ARBA" id="ARBA00023015"/>
    </source>
</evidence>
<evidence type="ECO:0000256" key="3">
    <source>
        <dbReference type="ARBA" id="ARBA00023163"/>
    </source>
</evidence>
<evidence type="ECO:0000259" key="4">
    <source>
        <dbReference type="PROSITE" id="PS50937"/>
    </source>
</evidence>
<sequence length="305" mass="33946">MNETLDLPGSASELLPIRDVARLTGVNPVTLRAWERRYGLILPQRTPKGHRLYSHAQVEQIRQVLDWLERGVAVGQVKGLLDAQRPAKPLEDTSWQERRNQLQSCIEELAERALDDCFNRAMALYPATTLCRHLLLPLLDGLRRRWRQPGAQLEQVFFLSWLRSKLGARLYHCNRQHGGAPLLMLNLGEQPMEPDLWLCAWLASDAECPVQVLDWPVPPPQLAVAVHQLNPRAVLLCGDQPLGLPRLRQLLNDIACPRLLCGPAVAIHPDALQELGNLHVSGDPLEALGQLHHLGLLGGGAPCAS</sequence>
<protein>
    <submittedName>
        <fullName evidence="5">MerR family transcriptional regulator</fullName>
    </submittedName>
    <submittedName>
        <fullName evidence="6">Transcriptional regulator, MerR family</fullName>
    </submittedName>
</protein>
<dbReference type="EMBL" id="FTMC01000002">
    <property type="protein sequence ID" value="SIP99067.1"/>
    <property type="molecule type" value="Genomic_DNA"/>
</dbReference>
<accession>A0A0B3BSL9</accession>
<dbReference type="STRING" id="706570.PT85_12390"/>
<evidence type="ECO:0000313" key="6">
    <source>
        <dbReference type="EMBL" id="SIP99067.1"/>
    </source>
</evidence>
<dbReference type="CDD" id="cd01104">
    <property type="entry name" value="HTH_MlrA-CarA"/>
    <property type="match status" value="1"/>
</dbReference>
<organism evidence="5 7">
    <name type="scientific">Pseudomonas flexibilis</name>
    <dbReference type="NCBI Taxonomy" id="706570"/>
    <lineage>
        <taxon>Bacteria</taxon>
        <taxon>Pseudomonadati</taxon>
        <taxon>Pseudomonadota</taxon>
        <taxon>Gammaproteobacteria</taxon>
        <taxon>Pseudomonadales</taxon>
        <taxon>Pseudomonadaceae</taxon>
        <taxon>Pseudomonas</taxon>
    </lineage>
</organism>
<evidence type="ECO:0000313" key="7">
    <source>
        <dbReference type="Proteomes" id="UP000030980"/>
    </source>
</evidence>
<proteinExistence type="predicted"/>
<dbReference type="PROSITE" id="PS50937">
    <property type="entry name" value="HTH_MERR_2"/>
    <property type="match status" value="1"/>
</dbReference>
<dbReference type="AlphaFoldDB" id="A0A0B3BSL9"/>
<dbReference type="RefSeq" id="WP_039560352.1">
    <property type="nucleotide sequence ID" value="NZ_FMUP01000003.1"/>
</dbReference>
<dbReference type="Pfam" id="PF13411">
    <property type="entry name" value="MerR_1"/>
    <property type="match status" value="1"/>
</dbReference>
<dbReference type="PANTHER" id="PTHR30204:SF67">
    <property type="entry name" value="HTH-TYPE TRANSCRIPTIONAL REGULATOR MLRA-RELATED"/>
    <property type="match status" value="1"/>
</dbReference>
<keyword evidence="7" id="KW-1185">Reference proteome</keyword>
<dbReference type="Proteomes" id="UP000030980">
    <property type="component" value="Unassembled WGS sequence"/>
</dbReference>
<evidence type="ECO:0000313" key="8">
    <source>
        <dbReference type="Proteomes" id="UP000186079"/>
    </source>
</evidence>
<dbReference type="EMBL" id="JTAK01000005">
    <property type="protein sequence ID" value="KHO64056.1"/>
    <property type="molecule type" value="Genomic_DNA"/>
</dbReference>
<keyword evidence="1" id="KW-0805">Transcription regulation</keyword>
<dbReference type="PANTHER" id="PTHR30204">
    <property type="entry name" value="REDOX-CYCLING DRUG-SENSING TRANSCRIPTIONAL ACTIVATOR SOXR"/>
    <property type="match status" value="1"/>
</dbReference>
<feature type="domain" description="HTH merR-type" evidence="4">
    <location>
        <begin position="14"/>
        <end position="83"/>
    </location>
</feature>
<evidence type="ECO:0000256" key="2">
    <source>
        <dbReference type="ARBA" id="ARBA00023125"/>
    </source>
</evidence>
<dbReference type="GO" id="GO:0003700">
    <property type="term" value="F:DNA-binding transcription factor activity"/>
    <property type="evidence" value="ECO:0007669"/>
    <property type="project" value="InterPro"/>
</dbReference>
<evidence type="ECO:0000313" key="5">
    <source>
        <dbReference type="EMBL" id="KHO64056.1"/>
    </source>
</evidence>
<dbReference type="InterPro" id="IPR047057">
    <property type="entry name" value="MerR_fam"/>
</dbReference>
<reference evidence="5 7" key="1">
    <citation type="submission" date="2014-11" db="EMBL/GenBank/DDBJ databases">
        <title>Genome sequence of Pseudomonas tuomuerensis JCM 14085.</title>
        <authorList>
            <person name="Shin S.-K."/>
            <person name="Yi H."/>
        </authorList>
    </citation>
    <scope>NUCLEOTIDE SEQUENCE [LARGE SCALE GENOMIC DNA]</scope>
    <source>
        <strain evidence="5 7">JCM 14085</strain>
    </source>
</reference>